<dbReference type="Gene3D" id="3.40.50.1820">
    <property type="entry name" value="alpha/beta hydrolase"/>
    <property type="match status" value="1"/>
</dbReference>
<dbReference type="GO" id="GO:0046294">
    <property type="term" value="P:formaldehyde catabolic process"/>
    <property type="evidence" value="ECO:0007669"/>
    <property type="project" value="InterPro"/>
</dbReference>
<dbReference type="OrthoDB" id="6121068at2759"/>
<reference evidence="8 9" key="1">
    <citation type="submission" date="2019-01" db="EMBL/GenBank/DDBJ databases">
        <title>A draft genome assembly of the solar-powered sea slug Elysia chlorotica.</title>
        <authorList>
            <person name="Cai H."/>
            <person name="Li Q."/>
            <person name="Fang X."/>
            <person name="Li J."/>
            <person name="Curtis N.E."/>
            <person name="Altenburger A."/>
            <person name="Shibata T."/>
            <person name="Feng M."/>
            <person name="Maeda T."/>
            <person name="Schwartz J.A."/>
            <person name="Shigenobu S."/>
            <person name="Lundholm N."/>
            <person name="Nishiyama T."/>
            <person name="Yang H."/>
            <person name="Hasebe M."/>
            <person name="Li S."/>
            <person name="Pierce S.K."/>
            <person name="Wang J."/>
        </authorList>
    </citation>
    <scope>NUCLEOTIDE SEQUENCE [LARGE SCALE GENOMIC DNA]</scope>
    <source>
        <strain evidence="8">EC2010</strain>
        <tissue evidence="8">Whole organism of an adult</tissue>
    </source>
</reference>
<comment type="function">
    <text evidence="1">Serine hydrolase involved in the detoxification of formaldehyde.</text>
</comment>
<evidence type="ECO:0000256" key="3">
    <source>
        <dbReference type="ARBA" id="ARBA00012479"/>
    </source>
</evidence>
<protein>
    <recommendedName>
        <fullName evidence="4">S-formylglutathione hydrolase</fullName>
        <ecNumber evidence="3">3.1.2.12</ecNumber>
    </recommendedName>
    <alternativeName>
        <fullName evidence="7">Esterase D</fullName>
    </alternativeName>
</protein>
<evidence type="ECO:0000256" key="5">
    <source>
        <dbReference type="ARBA" id="ARBA00022487"/>
    </source>
</evidence>
<dbReference type="Proteomes" id="UP000271974">
    <property type="component" value="Unassembled WGS sequence"/>
</dbReference>
<organism evidence="8 9">
    <name type="scientific">Elysia chlorotica</name>
    <name type="common">Eastern emerald elysia</name>
    <name type="synonym">Sea slug</name>
    <dbReference type="NCBI Taxonomy" id="188477"/>
    <lineage>
        <taxon>Eukaryota</taxon>
        <taxon>Metazoa</taxon>
        <taxon>Spiralia</taxon>
        <taxon>Lophotrochozoa</taxon>
        <taxon>Mollusca</taxon>
        <taxon>Gastropoda</taxon>
        <taxon>Heterobranchia</taxon>
        <taxon>Euthyneura</taxon>
        <taxon>Panpulmonata</taxon>
        <taxon>Sacoglossa</taxon>
        <taxon>Placobranchoidea</taxon>
        <taxon>Plakobranchidae</taxon>
        <taxon>Elysia</taxon>
    </lineage>
</organism>
<dbReference type="SUPFAM" id="SSF53474">
    <property type="entry name" value="alpha/beta-Hydrolases"/>
    <property type="match status" value="1"/>
</dbReference>
<dbReference type="EMBL" id="RQTK01000222">
    <property type="protein sequence ID" value="RUS83981.1"/>
    <property type="molecule type" value="Genomic_DNA"/>
</dbReference>
<dbReference type="GO" id="GO:0018738">
    <property type="term" value="F:S-formylglutathione hydrolase activity"/>
    <property type="evidence" value="ECO:0007669"/>
    <property type="project" value="UniProtKB-EC"/>
</dbReference>
<evidence type="ECO:0000256" key="6">
    <source>
        <dbReference type="ARBA" id="ARBA00022801"/>
    </source>
</evidence>
<comment type="similarity">
    <text evidence="2">Belongs to the esterase D family.</text>
</comment>
<dbReference type="InterPro" id="IPR000801">
    <property type="entry name" value="Esterase-like"/>
</dbReference>
<dbReference type="EC" id="3.1.2.12" evidence="3"/>
<name>A0A433TR19_ELYCH</name>
<dbReference type="GO" id="GO:0052689">
    <property type="term" value="F:carboxylic ester hydrolase activity"/>
    <property type="evidence" value="ECO:0007669"/>
    <property type="project" value="UniProtKB-KW"/>
</dbReference>
<evidence type="ECO:0000313" key="8">
    <source>
        <dbReference type="EMBL" id="RUS83981.1"/>
    </source>
</evidence>
<sequence length="122" mass="13743">LNPGLFSSVSAFAPIANPTECPWGHKCFGGYLGANKEAWKAYDATVLVRSYDGPPLDILIDQGAADNFLTEKQLLPEKFIEACKDSNVPCVLRMKEGYDHSYFFIATFMEDHMRHHAKHLHQ</sequence>
<accession>A0A433TR19</accession>
<dbReference type="GO" id="GO:0005829">
    <property type="term" value="C:cytosol"/>
    <property type="evidence" value="ECO:0007669"/>
    <property type="project" value="TreeGrafter"/>
</dbReference>
<dbReference type="PANTHER" id="PTHR10061">
    <property type="entry name" value="S-FORMYLGLUTATHIONE HYDROLASE"/>
    <property type="match status" value="1"/>
</dbReference>
<dbReference type="Pfam" id="PF00756">
    <property type="entry name" value="Esterase"/>
    <property type="match status" value="1"/>
</dbReference>
<dbReference type="InterPro" id="IPR029058">
    <property type="entry name" value="AB_hydrolase_fold"/>
</dbReference>
<proteinExistence type="inferred from homology"/>
<feature type="non-terminal residue" evidence="8">
    <location>
        <position position="1"/>
    </location>
</feature>
<keyword evidence="5" id="KW-0719">Serine esterase</keyword>
<dbReference type="STRING" id="188477.A0A433TR19"/>
<evidence type="ECO:0000256" key="4">
    <source>
        <dbReference type="ARBA" id="ARBA00016774"/>
    </source>
</evidence>
<keyword evidence="6" id="KW-0378">Hydrolase</keyword>
<evidence type="ECO:0000256" key="2">
    <source>
        <dbReference type="ARBA" id="ARBA00005622"/>
    </source>
</evidence>
<dbReference type="AlphaFoldDB" id="A0A433TR19"/>
<gene>
    <name evidence="8" type="ORF">EGW08_008242</name>
</gene>
<comment type="caution">
    <text evidence="8">The sequence shown here is derived from an EMBL/GenBank/DDBJ whole genome shotgun (WGS) entry which is preliminary data.</text>
</comment>
<evidence type="ECO:0000256" key="1">
    <source>
        <dbReference type="ARBA" id="ARBA00002608"/>
    </source>
</evidence>
<dbReference type="InterPro" id="IPR014186">
    <property type="entry name" value="S-formylglutathione_hydrol"/>
</dbReference>
<evidence type="ECO:0000313" key="9">
    <source>
        <dbReference type="Proteomes" id="UP000271974"/>
    </source>
</evidence>
<keyword evidence="9" id="KW-1185">Reference proteome</keyword>
<dbReference type="PANTHER" id="PTHR10061:SF0">
    <property type="entry name" value="S-FORMYLGLUTATHIONE HYDROLASE"/>
    <property type="match status" value="1"/>
</dbReference>
<evidence type="ECO:0000256" key="7">
    <source>
        <dbReference type="ARBA" id="ARBA00032082"/>
    </source>
</evidence>